<keyword evidence="2" id="KW-1185">Reference proteome</keyword>
<accession>A0ABR2NBJ6</accession>
<dbReference type="EMBL" id="JBBPBN010000183">
    <property type="protein sequence ID" value="KAK8973539.1"/>
    <property type="molecule type" value="Genomic_DNA"/>
</dbReference>
<gene>
    <name evidence="1" type="ORF">V6N11_030729</name>
</gene>
<organism evidence="1 2">
    <name type="scientific">Hibiscus sabdariffa</name>
    <name type="common">roselle</name>
    <dbReference type="NCBI Taxonomy" id="183260"/>
    <lineage>
        <taxon>Eukaryota</taxon>
        <taxon>Viridiplantae</taxon>
        <taxon>Streptophyta</taxon>
        <taxon>Embryophyta</taxon>
        <taxon>Tracheophyta</taxon>
        <taxon>Spermatophyta</taxon>
        <taxon>Magnoliopsida</taxon>
        <taxon>eudicotyledons</taxon>
        <taxon>Gunneridae</taxon>
        <taxon>Pentapetalae</taxon>
        <taxon>rosids</taxon>
        <taxon>malvids</taxon>
        <taxon>Malvales</taxon>
        <taxon>Malvaceae</taxon>
        <taxon>Malvoideae</taxon>
        <taxon>Hibiscus</taxon>
    </lineage>
</organism>
<sequence length="157" mass="17977">MSPRRLARARIPEIPLECVEGLGRGEYQEFGLLPCSFAEQWRVHDALKHIWSLGHKRLVIETNNVEVTISKVVYLNVGIGFDPRTNDYKLLIVAFYDEKIASLDLNCQQMEALLYLNCQQMELHAKSYVESLVLLDKAVNVFSENGVNHPIDSSDWE</sequence>
<reference evidence="1 2" key="1">
    <citation type="journal article" date="2024" name="G3 (Bethesda)">
        <title>Genome assembly of Hibiscus sabdariffa L. provides insights into metabolisms of medicinal natural products.</title>
        <authorList>
            <person name="Kim T."/>
        </authorList>
    </citation>
    <scope>NUCLEOTIDE SEQUENCE [LARGE SCALE GENOMIC DNA]</scope>
    <source>
        <strain evidence="1">TK-2024</strain>
        <tissue evidence="1">Old leaves</tissue>
    </source>
</reference>
<protein>
    <submittedName>
        <fullName evidence="1">Uncharacterized protein</fullName>
    </submittedName>
</protein>
<dbReference type="Proteomes" id="UP001396334">
    <property type="component" value="Unassembled WGS sequence"/>
</dbReference>
<name>A0ABR2NBJ6_9ROSI</name>
<proteinExistence type="predicted"/>
<comment type="caution">
    <text evidence="1">The sequence shown here is derived from an EMBL/GenBank/DDBJ whole genome shotgun (WGS) entry which is preliminary data.</text>
</comment>
<evidence type="ECO:0000313" key="1">
    <source>
        <dbReference type="EMBL" id="KAK8973539.1"/>
    </source>
</evidence>
<evidence type="ECO:0000313" key="2">
    <source>
        <dbReference type="Proteomes" id="UP001396334"/>
    </source>
</evidence>